<feature type="transmembrane region" description="Helical" evidence="1">
    <location>
        <begin position="54"/>
        <end position="74"/>
    </location>
</feature>
<evidence type="ECO:0000313" key="3">
    <source>
        <dbReference type="Proteomes" id="UP001141806"/>
    </source>
</evidence>
<keyword evidence="1" id="KW-0472">Membrane</keyword>
<name>A0A9Q0KFX6_9MAGN</name>
<evidence type="ECO:0000313" key="2">
    <source>
        <dbReference type="EMBL" id="KAJ4969848.1"/>
    </source>
</evidence>
<accession>A0A9Q0KFX6</accession>
<keyword evidence="1" id="KW-1133">Transmembrane helix</keyword>
<comment type="caution">
    <text evidence="2">The sequence shown here is derived from an EMBL/GenBank/DDBJ whole genome shotgun (WGS) entry which is preliminary data.</text>
</comment>
<reference evidence="2" key="1">
    <citation type="journal article" date="2023" name="Plant J.">
        <title>The genome of the king protea, Protea cynaroides.</title>
        <authorList>
            <person name="Chang J."/>
            <person name="Duong T.A."/>
            <person name="Schoeman C."/>
            <person name="Ma X."/>
            <person name="Roodt D."/>
            <person name="Barker N."/>
            <person name="Li Z."/>
            <person name="Van de Peer Y."/>
            <person name="Mizrachi E."/>
        </authorList>
    </citation>
    <scope>NUCLEOTIDE SEQUENCE</scope>
    <source>
        <tissue evidence="2">Young leaves</tissue>
    </source>
</reference>
<keyword evidence="1" id="KW-0812">Transmembrane</keyword>
<dbReference type="Proteomes" id="UP001141806">
    <property type="component" value="Unassembled WGS sequence"/>
</dbReference>
<dbReference type="EMBL" id="JAMYWD010000005">
    <property type="protein sequence ID" value="KAJ4969848.1"/>
    <property type="molecule type" value="Genomic_DNA"/>
</dbReference>
<dbReference type="AlphaFoldDB" id="A0A9Q0KFX6"/>
<protein>
    <submittedName>
        <fullName evidence="2">Uncharacterized protein</fullName>
    </submittedName>
</protein>
<keyword evidence="3" id="KW-1185">Reference proteome</keyword>
<sequence>MLQVLNIIKCCILSGSLHIVSPVKCSSMRRVIAALDLRWLGSVILQVLLPARKIVVSILAWAVTIYLIRFLLILRCRQCWKIALPLVSLCAQSPLGRRRRCVGYWVDPVKEPKILGFCQVGLHGILHNFKFPSLADRKGLPPDSFVNSPTITTDCKIPASPPLALANYFDALQTMSDVMLPDSVGERVGCPSPIGPPTLTPFADVSAFLQSAAPAVSIQGLQSVKC</sequence>
<gene>
    <name evidence="2" type="ORF">NE237_002947</name>
</gene>
<evidence type="ECO:0000256" key="1">
    <source>
        <dbReference type="SAM" id="Phobius"/>
    </source>
</evidence>
<organism evidence="2 3">
    <name type="scientific">Protea cynaroides</name>
    <dbReference type="NCBI Taxonomy" id="273540"/>
    <lineage>
        <taxon>Eukaryota</taxon>
        <taxon>Viridiplantae</taxon>
        <taxon>Streptophyta</taxon>
        <taxon>Embryophyta</taxon>
        <taxon>Tracheophyta</taxon>
        <taxon>Spermatophyta</taxon>
        <taxon>Magnoliopsida</taxon>
        <taxon>Proteales</taxon>
        <taxon>Proteaceae</taxon>
        <taxon>Protea</taxon>
    </lineage>
</organism>
<proteinExistence type="predicted"/>